<dbReference type="InterPro" id="IPR035906">
    <property type="entry name" value="MetI-like_sf"/>
</dbReference>
<evidence type="ECO:0000313" key="10">
    <source>
        <dbReference type="Proteomes" id="UP000273145"/>
    </source>
</evidence>
<feature type="transmembrane region" description="Helical" evidence="7">
    <location>
        <begin position="71"/>
        <end position="98"/>
    </location>
</feature>
<keyword evidence="5 7" id="KW-1133">Transmembrane helix</keyword>
<sequence length="291" mass="31911">MVEDRSFGGRLFAAVNFTLLAIIALITVLPFIHVVAGSFTTSAELAASKFVLIPKVWSFEAYKFIFSTNTIFRAMGVSVGVTLVGTFVSMFLTALMAYGLSRRDLDGRKVVNFMVVFTMLFHGGMIPTFLVVKELGLIDTYASLIIPSAISAFNMIILKNFFQNIPEGLEESAKIDGCNDFGILFKIVLPLSMPAIATISLFYAVTYWNTYMTAILYLDDSAKWPIQVLLRQIVVLASGMDHSSTLDAAVPPPDQTIKMAVIVVATLPILMVYPFLQKHFAKGAMLGSMKG</sequence>
<evidence type="ECO:0000256" key="3">
    <source>
        <dbReference type="ARBA" id="ARBA00022475"/>
    </source>
</evidence>
<keyword evidence="3" id="KW-1003">Cell membrane</keyword>
<dbReference type="PANTHER" id="PTHR43744:SF9">
    <property type="entry name" value="POLYGALACTURONAN_RHAMNOGALACTURONAN TRANSPORT SYSTEM PERMEASE PROTEIN YTCP"/>
    <property type="match status" value="1"/>
</dbReference>
<feature type="transmembrane region" description="Helical" evidence="7">
    <location>
        <begin position="12"/>
        <end position="32"/>
    </location>
</feature>
<dbReference type="Gene3D" id="1.10.3720.10">
    <property type="entry name" value="MetI-like"/>
    <property type="match status" value="1"/>
</dbReference>
<protein>
    <submittedName>
        <fullName evidence="9">Carbohydrate ABC transporter permease</fullName>
    </submittedName>
</protein>
<evidence type="ECO:0000256" key="4">
    <source>
        <dbReference type="ARBA" id="ARBA00022692"/>
    </source>
</evidence>
<evidence type="ECO:0000256" key="2">
    <source>
        <dbReference type="ARBA" id="ARBA00022448"/>
    </source>
</evidence>
<dbReference type="SUPFAM" id="SSF161098">
    <property type="entry name" value="MetI-like"/>
    <property type="match status" value="1"/>
</dbReference>
<evidence type="ECO:0000256" key="7">
    <source>
        <dbReference type="RuleBase" id="RU363032"/>
    </source>
</evidence>
<dbReference type="AlphaFoldDB" id="A0A3S8RZM9"/>
<dbReference type="GO" id="GO:0005886">
    <property type="term" value="C:plasma membrane"/>
    <property type="evidence" value="ECO:0007669"/>
    <property type="project" value="UniProtKB-SubCell"/>
</dbReference>
<dbReference type="InterPro" id="IPR000515">
    <property type="entry name" value="MetI-like"/>
</dbReference>
<dbReference type="OrthoDB" id="9810086at2"/>
<dbReference type="Pfam" id="PF00528">
    <property type="entry name" value="BPD_transp_1"/>
    <property type="match status" value="1"/>
</dbReference>
<reference evidence="9 10" key="1">
    <citation type="submission" date="2018-11" db="EMBL/GenBank/DDBJ databases">
        <title>Genome sequencing of Paenibacillus lentus DSM25539(T).</title>
        <authorList>
            <person name="Kook J.-K."/>
            <person name="Park S.-N."/>
            <person name="Lim Y.K."/>
        </authorList>
    </citation>
    <scope>NUCLEOTIDE SEQUENCE [LARGE SCALE GENOMIC DNA]</scope>
    <source>
        <strain evidence="9 10">DSM 25539</strain>
    </source>
</reference>
<dbReference type="CDD" id="cd06261">
    <property type="entry name" value="TM_PBP2"/>
    <property type="match status" value="1"/>
</dbReference>
<gene>
    <name evidence="9" type="ORF">EIM92_21375</name>
</gene>
<dbReference type="RefSeq" id="WP_125084567.1">
    <property type="nucleotide sequence ID" value="NZ_CP034248.1"/>
</dbReference>
<feature type="domain" description="ABC transmembrane type-1" evidence="8">
    <location>
        <begin position="75"/>
        <end position="276"/>
    </location>
</feature>
<evidence type="ECO:0000256" key="6">
    <source>
        <dbReference type="ARBA" id="ARBA00023136"/>
    </source>
</evidence>
<dbReference type="EMBL" id="CP034248">
    <property type="protein sequence ID" value="AZK48410.1"/>
    <property type="molecule type" value="Genomic_DNA"/>
</dbReference>
<keyword evidence="4 7" id="KW-0812">Transmembrane</keyword>
<feature type="transmembrane region" description="Helical" evidence="7">
    <location>
        <begin position="110"/>
        <end position="132"/>
    </location>
</feature>
<accession>A0A3S8RZM9</accession>
<feature type="transmembrane region" description="Helical" evidence="7">
    <location>
        <begin position="257"/>
        <end position="276"/>
    </location>
</feature>
<organism evidence="9 10">
    <name type="scientific">Paenibacillus lentus</name>
    <dbReference type="NCBI Taxonomy" id="1338368"/>
    <lineage>
        <taxon>Bacteria</taxon>
        <taxon>Bacillati</taxon>
        <taxon>Bacillota</taxon>
        <taxon>Bacilli</taxon>
        <taxon>Bacillales</taxon>
        <taxon>Paenibacillaceae</taxon>
        <taxon>Paenibacillus</taxon>
    </lineage>
</organism>
<dbReference type="PROSITE" id="PS50928">
    <property type="entry name" value="ABC_TM1"/>
    <property type="match status" value="1"/>
</dbReference>
<comment type="subcellular location">
    <subcellularLocation>
        <location evidence="1 7">Cell membrane</location>
        <topology evidence="1 7">Multi-pass membrane protein</topology>
    </subcellularLocation>
</comment>
<evidence type="ECO:0000256" key="5">
    <source>
        <dbReference type="ARBA" id="ARBA00022989"/>
    </source>
</evidence>
<comment type="similarity">
    <text evidence="7">Belongs to the binding-protein-dependent transport system permease family.</text>
</comment>
<proteinExistence type="inferred from homology"/>
<name>A0A3S8RZM9_9BACL</name>
<dbReference type="KEGG" id="plen:EIM92_21375"/>
<keyword evidence="10" id="KW-1185">Reference proteome</keyword>
<evidence type="ECO:0000259" key="8">
    <source>
        <dbReference type="PROSITE" id="PS50928"/>
    </source>
</evidence>
<dbReference type="PANTHER" id="PTHR43744">
    <property type="entry name" value="ABC TRANSPORTER PERMEASE PROTEIN MG189-RELATED-RELATED"/>
    <property type="match status" value="1"/>
</dbReference>
<feature type="transmembrane region" description="Helical" evidence="7">
    <location>
        <begin position="183"/>
        <end position="208"/>
    </location>
</feature>
<keyword evidence="6 7" id="KW-0472">Membrane</keyword>
<evidence type="ECO:0000313" key="9">
    <source>
        <dbReference type="EMBL" id="AZK48410.1"/>
    </source>
</evidence>
<dbReference type="Proteomes" id="UP000273145">
    <property type="component" value="Chromosome"/>
</dbReference>
<evidence type="ECO:0000256" key="1">
    <source>
        <dbReference type="ARBA" id="ARBA00004651"/>
    </source>
</evidence>
<feature type="transmembrane region" description="Helical" evidence="7">
    <location>
        <begin position="144"/>
        <end position="162"/>
    </location>
</feature>
<keyword evidence="2 7" id="KW-0813">Transport</keyword>
<dbReference type="GO" id="GO:0055085">
    <property type="term" value="P:transmembrane transport"/>
    <property type="evidence" value="ECO:0007669"/>
    <property type="project" value="InterPro"/>
</dbReference>